<dbReference type="InterPro" id="IPR009057">
    <property type="entry name" value="Homeodomain-like_sf"/>
</dbReference>
<evidence type="ECO:0000313" key="6">
    <source>
        <dbReference type="EMBL" id="MXV18315.1"/>
    </source>
</evidence>
<organism evidence="6 7">
    <name type="scientific">Deinococcus xianganensis</name>
    <dbReference type="NCBI Taxonomy" id="1507289"/>
    <lineage>
        <taxon>Bacteria</taxon>
        <taxon>Thermotogati</taxon>
        <taxon>Deinococcota</taxon>
        <taxon>Deinococci</taxon>
        <taxon>Deinococcales</taxon>
        <taxon>Deinococcaceae</taxon>
        <taxon>Deinococcus</taxon>
    </lineage>
</organism>
<dbReference type="AlphaFoldDB" id="A0A6I4YL98"/>
<feature type="region of interest" description="Disordered" evidence="4">
    <location>
        <begin position="1"/>
        <end position="23"/>
    </location>
</feature>
<dbReference type="InterPro" id="IPR032687">
    <property type="entry name" value="AraC-type_N"/>
</dbReference>
<evidence type="ECO:0000256" key="2">
    <source>
        <dbReference type="ARBA" id="ARBA00023125"/>
    </source>
</evidence>
<accession>A0A6I4YL98</accession>
<dbReference type="RefSeq" id="WP_160976098.1">
    <property type="nucleotide sequence ID" value="NZ_WVHK01000003.1"/>
</dbReference>
<sequence>MGNDRETGPDSQPHPPSAVQAPPRPLRFAPVLWRALLGATRDLPPTHPLTRQLRHWRAELDAAQPPPQLNATQVNTLIRAALPGLSPHAPGLEIGAAQTLTAFGPAGFAMMTAPTVGDALHIGLRFQHLIGTPLILRATQHAGELHLHLRAGAELHADVERFLTEEFIASLLGILRQETGRDLRPHRTDLTGPPPPLDGRLRYHTAFGPVTFGAPHSTVVLPGAWLTLPLLRADPATHRDALAWCGRLTHTAPPQPDQTFDAQLRDCLRLQPPHDRDLGTVAALLGLHPRTVRHRLSRLGTTFREVRAGVLLDEAREWLTHTPDSTETVAQRLGFSDARSFRRALKAWTGHTPQELRQHADPE</sequence>
<evidence type="ECO:0000256" key="1">
    <source>
        <dbReference type="ARBA" id="ARBA00023015"/>
    </source>
</evidence>
<protein>
    <submittedName>
        <fullName evidence="6">Helix-turn-helix domain-containing protein</fullName>
    </submittedName>
</protein>
<dbReference type="GO" id="GO:0005829">
    <property type="term" value="C:cytosol"/>
    <property type="evidence" value="ECO:0007669"/>
    <property type="project" value="TreeGrafter"/>
</dbReference>
<dbReference type="Pfam" id="PF12833">
    <property type="entry name" value="HTH_18"/>
    <property type="match status" value="1"/>
</dbReference>
<dbReference type="Proteomes" id="UP000430519">
    <property type="component" value="Unassembled WGS sequence"/>
</dbReference>
<dbReference type="PANTHER" id="PTHR47894:SF1">
    <property type="entry name" value="HTH-TYPE TRANSCRIPTIONAL REGULATOR VQSM"/>
    <property type="match status" value="1"/>
</dbReference>
<dbReference type="EMBL" id="WVHK01000003">
    <property type="protein sequence ID" value="MXV18315.1"/>
    <property type="molecule type" value="Genomic_DNA"/>
</dbReference>
<dbReference type="GO" id="GO:0003700">
    <property type="term" value="F:DNA-binding transcription factor activity"/>
    <property type="evidence" value="ECO:0007669"/>
    <property type="project" value="InterPro"/>
</dbReference>
<keyword evidence="1" id="KW-0805">Transcription regulation</keyword>
<evidence type="ECO:0000256" key="4">
    <source>
        <dbReference type="SAM" id="MobiDB-lite"/>
    </source>
</evidence>
<dbReference type="Gene3D" id="1.10.10.60">
    <property type="entry name" value="Homeodomain-like"/>
    <property type="match status" value="1"/>
</dbReference>
<feature type="domain" description="HTH araC/xylS-type" evidence="5">
    <location>
        <begin position="262"/>
        <end position="359"/>
    </location>
</feature>
<evidence type="ECO:0000313" key="7">
    <source>
        <dbReference type="Proteomes" id="UP000430519"/>
    </source>
</evidence>
<keyword evidence="3" id="KW-0804">Transcription</keyword>
<dbReference type="PROSITE" id="PS01124">
    <property type="entry name" value="HTH_ARAC_FAMILY_2"/>
    <property type="match status" value="1"/>
</dbReference>
<proteinExistence type="predicted"/>
<reference evidence="6 7" key="1">
    <citation type="submission" date="2019-11" db="EMBL/GenBank/DDBJ databases">
        <title>Genome sequence of Deinococcus xianganensis Y35, AI-2 producing algicidal bacterium, isolated from lake water.</title>
        <authorList>
            <person name="Li Y."/>
        </authorList>
    </citation>
    <scope>NUCLEOTIDE SEQUENCE [LARGE SCALE GENOMIC DNA]</scope>
    <source>
        <strain evidence="6 7">Y35</strain>
    </source>
</reference>
<dbReference type="Pfam" id="PF12625">
    <property type="entry name" value="Arabinose_bd"/>
    <property type="match status" value="1"/>
</dbReference>
<keyword evidence="7" id="KW-1185">Reference proteome</keyword>
<comment type="caution">
    <text evidence="6">The sequence shown here is derived from an EMBL/GenBank/DDBJ whole genome shotgun (WGS) entry which is preliminary data.</text>
</comment>
<dbReference type="PANTHER" id="PTHR47894">
    <property type="entry name" value="HTH-TYPE TRANSCRIPTIONAL REGULATOR GADX"/>
    <property type="match status" value="1"/>
</dbReference>
<dbReference type="InterPro" id="IPR018060">
    <property type="entry name" value="HTH_AraC"/>
</dbReference>
<gene>
    <name evidence="6" type="ORF">GLX28_01510</name>
</gene>
<evidence type="ECO:0000256" key="3">
    <source>
        <dbReference type="ARBA" id="ARBA00023163"/>
    </source>
</evidence>
<dbReference type="SMART" id="SM00342">
    <property type="entry name" value="HTH_ARAC"/>
    <property type="match status" value="1"/>
</dbReference>
<dbReference type="GO" id="GO:0000976">
    <property type="term" value="F:transcription cis-regulatory region binding"/>
    <property type="evidence" value="ECO:0007669"/>
    <property type="project" value="TreeGrafter"/>
</dbReference>
<dbReference type="SUPFAM" id="SSF46689">
    <property type="entry name" value="Homeodomain-like"/>
    <property type="match status" value="1"/>
</dbReference>
<keyword evidence="2" id="KW-0238">DNA-binding</keyword>
<evidence type="ECO:0000259" key="5">
    <source>
        <dbReference type="PROSITE" id="PS01124"/>
    </source>
</evidence>
<name>A0A6I4YL98_9DEIO</name>